<dbReference type="SUPFAM" id="SSF51011">
    <property type="entry name" value="Glycosyl hydrolase domain"/>
    <property type="match status" value="1"/>
</dbReference>
<dbReference type="PANTHER" id="PTHR10357">
    <property type="entry name" value="ALPHA-AMYLASE FAMILY MEMBER"/>
    <property type="match status" value="1"/>
</dbReference>
<proteinExistence type="inferred from homology"/>
<keyword evidence="8" id="KW-1185">Reference proteome</keyword>
<dbReference type="InterPro" id="IPR006047">
    <property type="entry name" value="GH13_cat_dom"/>
</dbReference>
<dbReference type="EC" id="3.2.1.10" evidence="7"/>
<dbReference type="Gene3D" id="3.20.20.80">
    <property type="entry name" value="Glycosidases"/>
    <property type="match status" value="1"/>
</dbReference>
<dbReference type="EMBL" id="BBMR01000001">
    <property type="protein sequence ID" value="GAL17018.1"/>
    <property type="molecule type" value="Genomic_DNA"/>
</dbReference>
<dbReference type="Gene3D" id="2.60.40.1180">
    <property type="entry name" value="Golgi alpha-mannosidase II"/>
    <property type="match status" value="1"/>
</dbReference>
<comment type="similarity">
    <text evidence="1">Belongs to the glycosyl hydrolase 13 family.</text>
</comment>
<keyword evidence="3 7" id="KW-0326">Glycosidase</keyword>
<name>A0A090RR69_9VIBR</name>
<evidence type="ECO:0000256" key="1">
    <source>
        <dbReference type="ARBA" id="ARBA00008061"/>
    </source>
</evidence>
<evidence type="ECO:0000313" key="8">
    <source>
        <dbReference type="Proteomes" id="UP000029228"/>
    </source>
</evidence>
<feature type="compositionally biased region" description="Basic and acidic residues" evidence="4">
    <location>
        <begin position="1"/>
        <end position="12"/>
    </location>
</feature>
<evidence type="ECO:0000259" key="6">
    <source>
        <dbReference type="Pfam" id="PF23915"/>
    </source>
</evidence>
<sequence length="151" mass="17397">MRALKENGRDNARTPMQWSSEPQAGFTKGTPWIEVNPNYTEVNAEKDLASDDSIYQYYKALISLRKQHKSIVYGEFCPLLEEHEDVFAYLRHLGEESLMVVANFSNKNQQVDLSQYNEFTQNILLSNGRGKLENLDSLMLQPYDAMVIQLT</sequence>
<dbReference type="GO" id="GO:0004556">
    <property type="term" value="F:alpha-amylase activity"/>
    <property type="evidence" value="ECO:0007669"/>
    <property type="project" value="TreeGrafter"/>
</dbReference>
<feature type="domain" description="Alpha-amylase SusG-like C-terminal" evidence="6">
    <location>
        <begin position="86"/>
        <end position="147"/>
    </location>
</feature>
<dbReference type="AlphaFoldDB" id="A0A090RR69"/>
<accession>A0A090RR69</accession>
<dbReference type="SUPFAM" id="SSF51445">
    <property type="entry name" value="(Trans)glycosidases"/>
    <property type="match status" value="1"/>
</dbReference>
<dbReference type="STRING" id="990268.JCM19235_5567"/>
<feature type="region of interest" description="Disordered" evidence="4">
    <location>
        <begin position="1"/>
        <end position="30"/>
    </location>
</feature>
<dbReference type="InterPro" id="IPR017853">
    <property type="entry name" value="GH"/>
</dbReference>
<organism evidence="7 8">
    <name type="scientific">Vibrio maritimus</name>
    <dbReference type="NCBI Taxonomy" id="990268"/>
    <lineage>
        <taxon>Bacteria</taxon>
        <taxon>Pseudomonadati</taxon>
        <taxon>Pseudomonadota</taxon>
        <taxon>Gammaproteobacteria</taxon>
        <taxon>Vibrionales</taxon>
        <taxon>Vibrionaceae</taxon>
        <taxon>Vibrio</taxon>
    </lineage>
</organism>
<dbReference type="InterPro" id="IPR056300">
    <property type="entry name" value="SusG-like_C"/>
</dbReference>
<feature type="domain" description="Glycosyl hydrolase family 13 catalytic" evidence="5">
    <location>
        <begin position="4"/>
        <end position="74"/>
    </location>
</feature>
<dbReference type="InterPro" id="IPR013780">
    <property type="entry name" value="Glyco_hydro_b"/>
</dbReference>
<keyword evidence="2 7" id="KW-0378">Hydrolase</keyword>
<evidence type="ECO:0000259" key="5">
    <source>
        <dbReference type="Pfam" id="PF00128"/>
    </source>
</evidence>
<gene>
    <name evidence="7" type="ORF">JCM19235_5567</name>
</gene>
<dbReference type="GO" id="GO:0004574">
    <property type="term" value="F:oligo-1,6-glucosidase activity"/>
    <property type="evidence" value="ECO:0007669"/>
    <property type="project" value="UniProtKB-EC"/>
</dbReference>
<dbReference type="PANTHER" id="PTHR10357:SF179">
    <property type="entry name" value="NEUTRAL AND BASIC AMINO ACID TRANSPORT PROTEIN RBAT"/>
    <property type="match status" value="1"/>
</dbReference>
<dbReference type="Pfam" id="PF23915">
    <property type="entry name" value="SusG_C"/>
    <property type="match status" value="1"/>
</dbReference>
<evidence type="ECO:0000256" key="4">
    <source>
        <dbReference type="SAM" id="MobiDB-lite"/>
    </source>
</evidence>
<evidence type="ECO:0000256" key="2">
    <source>
        <dbReference type="ARBA" id="ARBA00022801"/>
    </source>
</evidence>
<dbReference type="Pfam" id="PF00128">
    <property type="entry name" value="Alpha-amylase"/>
    <property type="match status" value="1"/>
</dbReference>
<dbReference type="Proteomes" id="UP000029228">
    <property type="component" value="Unassembled WGS sequence"/>
</dbReference>
<dbReference type="GO" id="GO:0009313">
    <property type="term" value="P:oligosaccharide catabolic process"/>
    <property type="evidence" value="ECO:0007669"/>
    <property type="project" value="TreeGrafter"/>
</dbReference>
<reference evidence="7 8" key="1">
    <citation type="submission" date="2014-09" db="EMBL/GenBank/DDBJ databases">
        <title>Vibrio maritimus JCM 19235. (C45) whole genome shotgun sequence.</title>
        <authorList>
            <person name="Sawabe T."/>
            <person name="Meirelles P."/>
            <person name="Nakanishi M."/>
            <person name="Sayaka M."/>
            <person name="Hattori M."/>
            <person name="Ohkuma M."/>
        </authorList>
    </citation>
    <scope>NUCLEOTIDE SEQUENCE [LARGE SCALE GENOMIC DNA]</scope>
    <source>
        <strain evidence="8">JCM19235</strain>
    </source>
</reference>
<evidence type="ECO:0000313" key="7">
    <source>
        <dbReference type="EMBL" id="GAL17018.1"/>
    </source>
</evidence>
<evidence type="ECO:0000256" key="3">
    <source>
        <dbReference type="ARBA" id="ARBA00023295"/>
    </source>
</evidence>
<comment type="caution">
    <text evidence="7">The sequence shown here is derived from an EMBL/GenBank/DDBJ whole genome shotgun (WGS) entry which is preliminary data.</text>
</comment>
<protein>
    <submittedName>
        <fullName evidence="7">Oligo-1,6-glucosidase</fullName>
        <ecNumber evidence="7">3.2.1.10</ecNumber>
    </submittedName>
</protein>
<dbReference type="FunFam" id="2.60.40.1180:FF:000007">
    <property type="entry name" value="Sucrose isomerase"/>
    <property type="match status" value="1"/>
</dbReference>
<reference evidence="7 8" key="2">
    <citation type="submission" date="2014-09" db="EMBL/GenBank/DDBJ databases">
        <authorList>
            <consortium name="NBRP consortium"/>
            <person name="Sawabe T."/>
            <person name="Meirelles P."/>
            <person name="Nakanishi M."/>
            <person name="Sayaka M."/>
            <person name="Hattori M."/>
            <person name="Ohkuma M."/>
        </authorList>
    </citation>
    <scope>NUCLEOTIDE SEQUENCE [LARGE SCALE GENOMIC DNA]</scope>
    <source>
        <strain evidence="8">JCM19235</strain>
    </source>
</reference>